<dbReference type="AlphaFoldDB" id="A0A1C7NQL8"/>
<dbReference type="InterPro" id="IPR033449">
    <property type="entry name" value="Rit1_N"/>
</dbReference>
<dbReference type="GO" id="GO:0019988">
    <property type="term" value="P:charged-tRNA amino acid modification"/>
    <property type="evidence" value="ECO:0007669"/>
    <property type="project" value="InterPro"/>
</dbReference>
<sequence length="462" mass="52792">MEFRKEEEELLFSEHNEFNFESKLIRNDSKNIYNRLRSIVDDAEFVAQVYSLMPTLALVANERCGSWYIDLIQPLQTPAYSAYFKSTDGHMRAWDLSVRRNNLHLVPIIAKHGGCIIVDSTRKGKKIPDALSKTIPIWCCAVNRMIARLQDTADWDLSFYSPPAAVSRSEHAQIEALMDSFVDKLERSGLSTSIANGCLKKPLRPLWYTPESYQALLDSPPQWEEMPFYPIICLSASEAIPSGYQSRPGYLYVQGSGDDQEAWSMGLTANLFWQHKDTILDNRDTCEQRVLDTVAKQQWIDKPEYARIEPTCISIGNYGSGNQLMDFDLIINCDPLKHAECQGPNYLHVPIPEGKKGQIVFASAIDKVIEFAKEAIMKQKRILVHGRTGKDYAVGFVLSLLIHYYDTEGQLYQKEKPRVDKQLIQRHLVRIIAHWEKASPSRTTLKRVNTHFMSHSTKSVDN</sequence>
<dbReference type="Gene3D" id="3.90.190.10">
    <property type="entry name" value="Protein tyrosine phosphatase superfamily"/>
    <property type="match status" value="1"/>
</dbReference>
<dbReference type="SUPFAM" id="SSF52799">
    <property type="entry name" value="(Phosphotyrosine protein) phosphatases II"/>
    <property type="match status" value="1"/>
</dbReference>
<gene>
    <name evidence="3" type="ORF">A0J61_02371</name>
</gene>
<dbReference type="Pfam" id="PF17184">
    <property type="entry name" value="Rit1_C"/>
    <property type="match status" value="1"/>
</dbReference>
<dbReference type="InParanoid" id="A0A1C7NQL8"/>
<dbReference type="EMBL" id="LUGH01000088">
    <property type="protein sequence ID" value="OBZ89574.1"/>
    <property type="molecule type" value="Genomic_DNA"/>
</dbReference>
<dbReference type="FunCoup" id="A0A1C7NQL8">
    <property type="interactions" value="24"/>
</dbReference>
<dbReference type="Pfam" id="PF04179">
    <property type="entry name" value="Init_tRNA_PT"/>
    <property type="match status" value="1"/>
</dbReference>
<comment type="caution">
    <text evidence="3">The sequence shown here is derived from an EMBL/GenBank/DDBJ whole genome shotgun (WGS) entry which is preliminary data.</text>
</comment>
<reference evidence="3 4" key="1">
    <citation type="submission" date="2016-03" db="EMBL/GenBank/DDBJ databases">
        <title>Choanephora cucurbitarum.</title>
        <authorList>
            <person name="Min B."/>
            <person name="Park H."/>
            <person name="Park J.-H."/>
            <person name="Shin H.-D."/>
            <person name="Choi I.-G."/>
        </authorList>
    </citation>
    <scope>NUCLEOTIDE SEQUENCE [LARGE SCALE GENOMIC DNA]</scope>
    <source>
        <strain evidence="3 4">KUS-F28377</strain>
    </source>
</reference>
<feature type="domain" description="Rit1 DUSP-like" evidence="1">
    <location>
        <begin position="345"/>
        <end position="451"/>
    </location>
</feature>
<dbReference type="PIRSF" id="PIRSF007747">
    <property type="entry name" value="Ribosyl_Ptfrase"/>
    <property type="match status" value="1"/>
</dbReference>
<dbReference type="OrthoDB" id="45256at2759"/>
<dbReference type="PANTHER" id="PTHR31811:SF0">
    <property type="entry name" value="TRNA A64-2'-O-RIBOSYLPHOSPHATE TRANSFERASE"/>
    <property type="match status" value="1"/>
</dbReference>
<dbReference type="GO" id="GO:0005737">
    <property type="term" value="C:cytoplasm"/>
    <property type="evidence" value="ECO:0007669"/>
    <property type="project" value="TreeGrafter"/>
</dbReference>
<evidence type="ECO:0000313" key="4">
    <source>
        <dbReference type="Proteomes" id="UP000093000"/>
    </source>
</evidence>
<name>A0A1C7NQL8_9FUNG</name>
<keyword evidence="4" id="KW-1185">Reference proteome</keyword>
<feature type="domain" description="Rit1 N-terminal" evidence="2">
    <location>
        <begin position="25"/>
        <end position="292"/>
    </location>
</feature>
<protein>
    <submittedName>
        <fullName evidence="3">Uncharacterized protein C3F10.06c</fullName>
    </submittedName>
</protein>
<accession>A0A1C7NQL8</accession>
<evidence type="ECO:0000259" key="2">
    <source>
        <dbReference type="Pfam" id="PF17184"/>
    </source>
</evidence>
<dbReference type="InterPro" id="IPR007306">
    <property type="entry name" value="Rit1"/>
</dbReference>
<evidence type="ECO:0000313" key="3">
    <source>
        <dbReference type="EMBL" id="OBZ89574.1"/>
    </source>
</evidence>
<dbReference type="Proteomes" id="UP000093000">
    <property type="component" value="Unassembled WGS sequence"/>
</dbReference>
<evidence type="ECO:0000259" key="1">
    <source>
        <dbReference type="Pfam" id="PF04179"/>
    </source>
</evidence>
<dbReference type="GO" id="GO:0043399">
    <property type="term" value="F:tRNA adenosine(64)-2'-O-ribosylphosphate transferase activity"/>
    <property type="evidence" value="ECO:0007669"/>
    <property type="project" value="InterPro"/>
</dbReference>
<dbReference type="InterPro" id="IPR033421">
    <property type="entry name" value="Rit1_DUSP-like"/>
</dbReference>
<dbReference type="PANTHER" id="PTHR31811">
    <property type="entry name" value="TRNA A64-2'-O-RIBOSYLPHOSPHATE TRANSFERASE"/>
    <property type="match status" value="1"/>
</dbReference>
<proteinExistence type="predicted"/>
<organism evidence="3 4">
    <name type="scientific">Choanephora cucurbitarum</name>
    <dbReference type="NCBI Taxonomy" id="101091"/>
    <lineage>
        <taxon>Eukaryota</taxon>
        <taxon>Fungi</taxon>
        <taxon>Fungi incertae sedis</taxon>
        <taxon>Mucoromycota</taxon>
        <taxon>Mucoromycotina</taxon>
        <taxon>Mucoromycetes</taxon>
        <taxon>Mucorales</taxon>
        <taxon>Mucorineae</taxon>
        <taxon>Choanephoraceae</taxon>
        <taxon>Choanephoroideae</taxon>
        <taxon>Choanephora</taxon>
    </lineage>
</organism>
<dbReference type="STRING" id="101091.A0A1C7NQL8"/>
<dbReference type="InterPro" id="IPR029021">
    <property type="entry name" value="Prot-tyrosine_phosphatase-like"/>
</dbReference>